<evidence type="ECO:0000313" key="2">
    <source>
        <dbReference type="EMBL" id="KID55422.1"/>
    </source>
</evidence>
<organism evidence="2 3">
    <name type="scientific">Pseudoalteromonas luteoviolacea</name>
    <dbReference type="NCBI Taxonomy" id="43657"/>
    <lineage>
        <taxon>Bacteria</taxon>
        <taxon>Pseudomonadati</taxon>
        <taxon>Pseudomonadota</taxon>
        <taxon>Gammaproteobacteria</taxon>
        <taxon>Alteromonadales</taxon>
        <taxon>Pseudoalteromonadaceae</taxon>
        <taxon>Pseudoalteromonas</taxon>
    </lineage>
</organism>
<dbReference type="RefSeq" id="WP_039611411.1">
    <property type="nucleotide sequence ID" value="NZ_JWIC01000009.1"/>
</dbReference>
<evidence type="ECO:0000313" key="3">
    <source>
        <dbReference type="Proteomes" id="UP000031327"/>
    </source>
</evidence>
<feature type="chain" id="PRO_5002137272" description="Histidine kinase" evidence="1">
    <location>
        <begin position="23"/>
        <end position="228"/>
    </location>
</feature>
<evidence type="ECO:0008006" key="4">
    <source>
        <dbReference type="Google" id="ProtNLM"/>
    </source>
</evidence>
<dbReference type="Pfam" id="PF09694">
    <property type="entry name" value="Gcw_chp"/>
    <property type="match status" value="1"/>
</dbReference>
<dbReference type="OrthoDB" id="9793561at2"/>
<accession>A0A0C1QK05</accession>
<dbReference type="InterPro" id="IPR010239">
    <property type="entry name" value="CHP02001"/>
</dbReference>
<reference evidence="2 3" key="1">
    <citation type="submission" date="2014-12" db="EMBL/GenBank/DDBJ databases">
        <title>Draft Genome Sequence of Pseudoalteromonas luteoviolacea HI1.</title>
        <authorList>
            <person name="Asahina A.Y."/>
            <person name="Hadfield M.G."/>
        </authorList>
    </citation>
    <scope>NUCLEOTIDE SEQUENCE [LARGE SCALE GENOMIC DNA]</scope>
    <source>
        <strain evidence="2 3">HI1</strain>
    </source>
</reference>
<comment type="caution">
    <text evidence="2">The sequence shown here is derived from an EMBL/GenBank/DDBJ whole genome shotgun (WGS) entry which is preliminary data.</text>
</comment>
<dbReference type="AlphaFoldDB" id="A0A0C1QK05"/>
<sequence>MTNKATLLLCTCAVLLSTHAFSASEHSVSANAAASSNYFWRGITQSDDGAAVSGGIDYSQDSGFYIGTWASNVDFGDTSSTSYELDFYLGFSGEVNALSYDVGYIHYAYPDAAGDIDFGEVYGALGWRNVSLKISYLTHAQSDSSTEEDMLYVELGAVFPVFTDAELGLHIGNSSGDTVMEWTGEDDSYMDYGVSLSKDAYTFGLVKTDLDADDDLKVYVSYAVDFEL</sequence>
<evidence type="ECO:0000256" key="1">
    <source>
        <dbReference type="SAM" id="SignalP"/>
    </source>
</evidence>
<feature type="signal peptide" evidence="1">
    <location>
        <begin position="1"/>
        <end position="22"/>
    </location>
</feature>
<proteinExistence type="predicted"/>
<protein>
    <recommendedName>
        <fullName evidence="4">Histidine kinase</fullName>
    </recommendedName>
</protein>
<keyword evidence="1" id="KW-0732">Signal</keyword>
<dbReference type="Proteomes" id="UP000031327">
    <property type="component" value="Unassembled WGS sequence"/>
</dbReference>
<gene>
    <name evidence="2" type="ORF">JF50_21505</name>
</gene>
<name>A0A0C1QK05_9GAMM</name>
<dbReference type="EMBL" id="JWIC01000009">
    <property type="protein sequence ID" value="KID55422.1"/>
    <property type="molecule type" value="Genomic_DNA"/>
</dbReference>
<dbReference type="NCBIfam" id="TIGR02001">
    <property type="entry name" value="gcw_chp"/>
    <property type="match status" value="1"/>
</dbReference>